<accession>A0A0R1P0R8</accession>
<sequence length="152" mass="17931">MVLKQIINKHPDRQFKLMQASTHSNKVALFDFSNKDSIFNSPVNFRVLGESLNSNVNGILYYQSFQVNGDRQQLLYNSLQKITESDNKLMNGKYFLEVDNRDQSTTYVLLTSWNDFDDLMAWKKTDEFMSLIGFTDQESSNYYYDETYRPLR</sequence>
<evidence type="ECO:0000313" key="2">
    <source>
        <dbReference type="Proteomes" id="UP000051445"/>
    </source>
</evidence>
<evidence type="ECO:0000313" key="1">
    <source>
        <dbReference type="EMBL" id="KRL25839.1"/>
    </source>
</evidence>
<keyword evidence="2" id="KW-1185">Reference proteome</keyword>
<dbReference type="InterPro" id="IPR011008">
    <property type="entry name" value="Dimeric_a/b-barrel"/>
</dbReference>
<reference evidence="1 2" key="1">
    <citation type="journal article" date="2015" name="Genome Announc.">
        <title>Expanding the biotechnology potential of lactobacilli through comparative genomics of 213 strains and associated genera.</title>
        <authorList>
            <person name="Sun Z."/>
            <person name="Harris H.M."/>
            <person name="McCann A."/>
            <person name="Guo C."/>
            <person name="Argimon S."/>
            <person name="Zhang W."/>
            <person name="Yang X."/>
            <person name="Jeffery I.B."/>
            <person name="Cooney J.C."/>
            <person name="Kagawa T.F."/>
            <person name="Liu W."/>
            <person name="Song Y."/>
            <person name="Salvetti E."/>
            <person name="Wrobel A."/>
            <person name="Rasinkangas P."/>
            <person name="Parkhill J."/>
            <person name="Rea M.C."/>
            <person name="O'Sullivan O."/>
            <person name="Ritari J."/>
            <person name="Douillard F.P."/>
            <person name="Paul Ross R."/>
            <person name="Yang R."/>
            <person name="Briner A.E."/>
            <person name="Felis G.E."/>
            <person name="de Vos W.M."/>
            <person name="Barrangou R."/>
            <person name="Klaenhammer T.R."/>
            <person name="Caufield P.W."/>
            <person name="Cui Y."/>
            <person name="Zhang H."/>
            <person name="O'Toole P.W."/>
        </authorList>
    </citation>
    <scope>NUCLEOTIDE SEQUENCE [LARGE SCALE GENOMIC DNA]</scope>
    <source>
        <strain evidence="1 2">DSM 13145</strain>
    </source>
</reference>
<dbReference type="EMBL" id="AZER01000026">
    <property type="protein sequence ID" value="KRL25839.1"/>
    <property type="molecule type" value="Genomic_DNA"/>
</dbReference>
<protein>
    <recommendedName>
        <fullName evidence="3">ABM domain-containing protein</fullName>
    </recommendedName>
</protein>
<dbReference type="STRING" id="1423746.FD27_GL001418"/>
<organism evidence="1 2">
    <name type="scientific">Limosilactobacillus frumenti DSM 13145</name>
    <dbReference type="NCBI Taxonomy" id="1423746"/>
    <lineage>
        <taxon>Bacteria</taxon>
        <taxon>Bacillati</taxon>
        <taxon>Bacillota</taxon>
        <taxon>Bacilli</taxon>
        <taxon>Lactobacillales</taxon>
        <taxon>Lactobacillaceae</taxon>
        <taxon>Limosilactobacillus</taxon>
    </lineage>
</organism>
<gene>
    <name evidence="1" type="ORF">FD27_GL001418</name>
</gene>
<proteinExistence type="predicted"/>
<dbReference type="AlphaFoldDB" id="A0A0R1P0R8"/>
<dbReference type="Proteomes" id="UP000051445">
    <property type="component" value="Unassembled WGS sequence"/>
</dbReference>
<dbReference type="PATRIC" id="fig|1423746.3.peg.1448"/>
<name>A0A0R1P0R8_9LACO</name>
<dbReference type="SUPFAM" id="SSF54909">
    <property type="entry name" value="Dimeric alpha+beta barrel"/>
    <property type="match status" value="1"/>
</dbReference>
<comment type="caution">
    <text evidence="1">The sequence shown here is derived from an EMBL/GenBank/DDBJ whole genome shotgun (WGS) entry which is preliminary data.</text>
</comment>
<dbReference type="Gene3D" id="3.30.70.100">
    <property type="match status" value="1"/>
</dbReference>
<evidence type="ECO:0008006" key="3">
    <source>
        <dbReference type="Google" id="ProtNLM"/>
    </source>
</evidence>